<dbReference type="Pfam" id="PF13385">
    <property type="entry name" value="Laminin_G_3"/>
    <property type="match status" value="1"/>
</dbReference>
<sequence>MFGSALRVAMANKPVPPPPFANPKNFSDVKLLIMNGNGTEGNTDMTDMSLSPRPVSYIGQAQMDTGIVKFPDVPTLLMDGVTDGLDLDDADIGLASNDWTIEFWMNPDDTVGNQTVIRKWDGAIGQRGFSIFRLPGADQRFQFEFSSNGSTTALAMPSASKVLSNLWTYGAVQREGNLFSLWFNSLREKQATNSLSISNGGIAELRVGNRSTSEDEWDGNLGPIRMTIGEAIFTNSPLNIVVPTGPWPVDVLELENVNDRMQLEGSVDNILLEDSSGVLALEGTGDALTLEDGSGRLALD</sequence>
<gene>
    <name evidence="1" type="ORF">LCGC14_1599840</name>
</gene>
<evidence type="ECO:0000313" key="1">
    <source>
        <dbReference type="EMBL" id="KKM24962.1"/>
    </source>
</evidence>
<dbReference type="Gene3D" id="2.60.120.200">
    <property type="match status" value="1"/>
</dbReference>
<dbReference type="AlphaFoldDB" id="A0A0F9IBU0"/>
<reference evidence="1" key="1">
    <citation type="journal article" date="2015" name="Nature">
        <title>Complex archaea that bridge the gap between prokaryotes and eukaryotes.</title>
        <authorList>
            <person name="Spang A."/>
            <person name="Saw J.H."/>
            <person name="Jorgensen S.L."/>
            <person name="Zaremba-Niedzwiedzka K."/>
            <person name="Martijn J."/>
            <person name="Lind A.E."/>
            <person name="van Eijk R."/>
            <person name="Schleper C."/>
            <person name="Guy L."/>
            <person name="Ettema T.J."/>
        </authorList>
    </citation>
    <scope>NUCLEOTIDE SEQUENCE</scope>
</reference>
<dbReference type="InterPro" id="IPR013320">
    <property type="entry name" value="ConA-like_dom_sf"/>
</dbReference>
<name>A0A0F9IBU0_9ZZZZ</name>
<accession>A0A0F9IBU0</accession>
<organism evidence="1">
    <name type="scientific">marine sediment metagenome</name>
    <dbReference type="NCBI Taxonomy" id="412755"/>
    <lineage>
        <taxon>unclassified sequences</taxon>
        <taxon>metagenomes</taxon>
        <taxon>ecological metagenomes</taxon>
    </lineage>
</organism>
<comment type="caution">
    <text evidence="1">The sequence shown here is derived from an EMBL/GenBank/DDBJ whole genome shotgun (WGS) entry which is preliminary data.</text>
</comment>
<proteinExistence type="predicted"/>
<dbReference type="SUPFAM" id="SSF49899">
    <property type="entry name" value="Concanavalin A-like lectins/glucanases"/>
    <property type="match status" value="1"/>
</dbReference>
<protein>
    <recommendedName>
        <fullName evidence="2">LamG-like jellyroll fold domain-containing protein</fullName>
    </recommendedName>
</protein>
<evidence type="ECO:0008006" key="2">
    <source>
        <dbReference type="Google" id="ProtNLM"/>
    </source>
</evidence>
<dbReference type="EMBL" id="LAZR01012816">
    <property type="protein sequence ID" value="KKM24962.1"/>
    <property type="molecule type" value="Genomic_DNA"/>
</dbReference>